<dbReference type="AlphaFoldDB" id="A0A8J4A9F8"/>
<organism evidence="1 2">
    <name type="scientific">Actinocatenispora comari</name>
    <dbReference type="NCBI Taxonomy" id="2807577"/>
    <lineage>
        <taxon>Bacteria</taxon>
        <taxon>Bacillati</taxon>
        <taxon>Actinomycetota</taxon>
        <taxon>Actinomycetes</taxon>
        <taxon>Micromonosporales</taxon>
        <taxon>Micromonosporaceae</taxon>
        <taxon>Actinocatenispora</taxon>
    </lineage>
</organism>
<gene>
    <name evidence="1" type="ORF">NUM_09690</name>
</gene>
<proteinExistence type="predicted"/>
<reference evidence="2" key="1">
    <citation type="journal article" date="2021" name="Int. J. Syst. Evol. Microbiol.">
        <title>Actinocatenispora comari sp. nov., an endophytic actinomycete isolated from aerial parts of Comarum salesowianum.</title>
        <authorList>
            <person name="Oyunbileg N."/>
            <person name="Iizaka Y."/>
            <person name="Hamada M."/>
            <person name="Davaapurev B.O."/>
            <person name="Fukumoto A."/>
            <person name="Tsetseg B."/>
            <person name="Kato F."/>
            <person name="Tamura T."/>
            <person name="Batkhuu J."/>
            <person name="Anzai Y."/>
        </authorList>
    </citation>
    <scope>NUCLEOTIDE SEQUENCE [LARGE SCALE GENOMIC DNA]</scope>
    <source>
        <strain evidence="2">NUM-2625</strain>
    </source>
</reference>
<dbReference type="Proteomes" id="UP000614996">
    <property type="component" value="Unassembled WGS sequence"/>
</dbReference>
<accession>A0A8J4A9F8</accession>
<sequence>MATTTSPPPRHCTTCGARMWSLSSIGIRSGYNAGRWIDECADCADGVPESDRSRLPIRRAHR</sequence>
<dbReference type="RefSeq" id="WP_207123316.1">
    <property type="nucleotide sequence ID" value="NZ_BOPO01000008.1"/>
</dbReference>
<name>A0A8J4A9F8_9ACTN</name>
<comment type="caution">
    <text evidence="1">The sequence shown here is derived from an EMBL/GenBank/DDBJ whole genome shotgun (WGS) entry which is preliminary data.</text>
</comment>
<evidence type="ECO:0000313" key="1">
    <source>
        <dbReference type="EMBL" id="GIL25715.1"/>
    </source>
</evidence>
<protein>
    <submittedName>
        <fullName evidence="1">Uncharacterized protein</fullName>
    </submittedName>
</protein>
<keyword evidence="2" id="KW-1185">Reference proteome</keyword>
<dbReference type="EMBL" id="BOPO01000008">
    <property type="protein sequence ID" value="GIL25715.1"/>
    <property type="molecule type" value="Genomic_DNA"/>
</dbReference>
<evidence type="ECO:0000313" key="2">
    <source>
        <dbReference type="Proteomes" id="UP000614996"/>
    </source>
</evidence>